<dbReference type="GeneID" id="8293078"/>
<gene>
    <name evidence="2" type="ordered locus">KLTH0F15246g</name>
</gene>
<dbReference type="InParanoid" id="C5DJC3"/>
<sequence>MTCSRFASSLVHLFTPSLTRSLLTYTSHPHILAPLRPCLGVSRPITRPKMRPSLPFLPSPWQRTSAPRRTSDNLPVCRWPLKSPSPSLPLKRRRHRRRSSLRPRALPTFHTSALRRWRLPPSPLGPGTPRDALLTFSAPRTGSACAPLFLAPLYAVECFRHRTIIRVHEKHRGQPRRAEEVRYQAEQAQWRPRELVLRVASAMAELRTNAGTAQTRQRAVAGPEEETATSSRNERGREKSIKWQAAAAGDEQRA</sequence>
<proteinExistence type="predicted"/>
<dbReference type="Proteomes" id="UP000002036">
    <property type="component" value="Chromosome F"/>
</dbReference>
<protein>
    <submittedName>
        <fullName evidence="2">KLTH0F15246p</fullName>
    </submittedName>
</protein>
<dbReference type="KEGG" id="lth:KLTH0F15246g"/>
<reference evidence="2 3" key="1">
    <citation type="journal article" date="2009" name="Genome Res.">
        <title>Comparative genomics of protoploid Saccharomycetaceae.</title>
        <authorList>
            <consortium name="The Genolevures Consortium"/>
            <person name="Souciet J.-L."/>
            <person name="Dujon B."/>
            <person name="Gaillardin C."/>
            <person name="Johnston M."/>
            <person name="Baret P.V."/>
            <person name="Cliften P."/>
            <person name="Sherman D.J."/>
            <person name="Weissenbach J."/>
            <person name="Westhof E."/>
            <person name="Wincker P."/>
            <person name="Jubin C."/>
            <person name="Poulain J."/>
            <person name="Barbe V."/>
            <person name="Segurens B."/>
            <person name="Artiguenave F."/>
            <person name="Anthouard V."/>
            <person name="Vacherie B."/>
            <person name="Val M.-E."/>
            <person name="Fulton R.S."/>
            <person name="Minx P."/>
            <person name="Wilson R."/>
            <person name="Durrens P."/>
            <person name="Jean G."/>
            <person name="Marck C."/>
            <person name="Martin T."/>
            <person name="Nikolski M."/>
            <person name="Rolland T."/>
            <person name="Seret M.-L."/>
            <person name="Casaregola S."/>
            <person name="Despons L."/>
            <person name="Fairhead C."/>
            <person name="Fischer G."/>
            <person name="Lafontaine I."/>
            <person name="Leh V."/>
            <person name="Lemaire M."/>
            <person name="de Montigny J."/>
            <person name="Neuveglise C."/>
            <person name="Thierry A."/>
            <person name="Blanc-Lenfle I."/>
            <person name="Bleykasten C."/>
            <person name="Diffels J."/>
            <person name="Fritsch E."/>
            <person name="Frangeul L."/>
            <person name="Goeffon A."/>
            <person name="Jauniaux N."/>
            <person name="Kachouri-Lafond R."/>
            <person name="Payen C."/>
            <person name="Potier S."/>
            <person name="Pribylova L."/>
            <person name="Ozanne C."/>
            <person name="Richard G.-F."/>
            <person name="Sacerdot C."/>
            <person name="Straub M.-L."/>
            <person name="Talla E."/>
        </authorList>
    </citation>
    <scope>NUCLEOTIDE SEQUENCE [LARGE SCALE GENOMIC DNA]</scope>
    <source>
        <strain evidence="3">ATCC 56472 / CBS 6340 / NRRL Y-8284</strain>
    </source>
</reference>
<feature type="region of interest" description="Disordered" evidence="1">
    <location>
        <begin position="209"/>
        <end position="254"/>
    </location>
</feature>
<feature type="compositionally biased region" description="Basic and acidic residues" evidence="1">
    <location>
        <begin position="232"/>
        <end position="241"/>
    </location>
</feature>
<dbReference type="HOGENOM" id="CLU_1094461_0_0_1"/>
<name>C5DJC3_LACTC</name>
<dbReference type="EMBL" id="CU928170">
    <property type="protein sequence ID" value="CAR24412.1"/>
    <property type="molecule type" value="Genomic_DNA"/>
</dbReference>
<organism evidence="2 3">
    <name type="scientific">Lachancea thermotolerans (strain ATCC 56472 / CBS 6340 / NRRL Y-8284)</name>
    <name type="common">Yeast</name>
    <name type="synonym">Kluyveromyces thermotolerans</name>
    <dbReference type="NCBI Taxonomy" id="559295"/>
    <lineage>
        <taxon>Eukaryota</taxon>
        <taxon>Fungi</taxon>
        <taxon>Dikarya</taxon>
        <taxon>Ascomycota</taxon>
        <taxon>Saccharomycotina</taxon>
        <taxon>Saccharomycetes</taxon>
        <taxon>Saccharomycetales</taxon>
        <taxon>Saccharomycetaceae</taxon>
        <taxon>Lachancea</taxon>
    </lineage>
</organism>
<keyword evidence="3" id="KW-1185">Reference proteome</keyword>
<dbReference type="AlphaFoldDB" id="C5DJC3"/>
<evidence type="ECO:0000313" key="3">
    <source>
        <dbReference type="Proteomes" id="UP000002036"/>
    </source>
</evidence>
<dbReference type="RefSeq" id="XP_002554849.1">
    <property type="nucleotide sequence ID" value="XM_002554803.1"/>
</dbReference>
<evidence type="ECO:0000313" key="2">
    <source>
        <dbReference type="EMBL" id="CAR24412.1"/>
    </source>
</evidence>
<evidence type="ECO:0000256" key="1">
    <source>
        <dbReference type="SAM" id="MobiDB-lite"/>
    </source>
</evidence>
<accession>C5DJC3</accession>